<feature type="coiled-coil region" evidence="3">
    <location>
        <begin position="375"/>
        <end position="521"/>
    </location>
</feature>
<dbReference type="Pfam" id="PF05701">
    <property type="entry name" value="WEMBL"/>
    <property type="match status" value="1"/>
</dbReference>
<evidence type="ECO:0000256" key="1">
    <source>
        <dbReference type="ARBA" id="ARBA00005485"/>
    </source>
</evidence>
<dbReference type="GO" id="GO:0009903">
    <property type="term" value="P:chloroplast avoidance movement"/>
    <property type="evidence" value="ECO:0007669"/>
    <property type="project" value="TreeGrafter"/>
</dbReference>
<name>A0A834GEG6_RHOSS</name>
<organism evidence="5 6">
    <name type="scientific">Rhododendron simsii</name>
    <name type="common">Sims's rhododendron</name>
    <dbReference type="NCBI Taxonomy" id="118357"/>
    <lineage>
        <taxon>Eukaryota</taxon>
        <taxon>Viridiplantae</taxon>
        <taxon>Streptophyta</taxon>
        <taxon>Embryophyta</taxon>
        <taxon>Tracheophyta</taxon>
        <taxon>Spermatophyta</taxon>
        <taxon>Magnoliopsida</taxon>
        <taxon>eudicotyledons</taxon>
        <taxon>Gunneridae</taxon>
        <taxon>Pentapetalae</taxon>
        <taxon>asterids</taxon>
        <taxon>Ericales</taxon>
        <taxon>Ericaceae</taxon>
        <taxon>Ericoideae</taxon>
        <taxon>Rhodoreae</taxon>
        <taxon>Rhododendron</taxon>
    </lineage>
</organism>
<evidence type="ECO:0000313" key="5">
    <source>
        <dbReference type="EMBL" id="KAF7130124.1"/>
    </source>
</evidence>
<evidence type="ECO:0000256" key="4">
    <source>
        <dbReference type="SAM" id="MobiDB-lite"/>
    </source>
</evidence>
<feature type="coiled-coil region" evidence="3">
    <location>
        <begin position="221"/>
        <end position="322"/>
    </location>
</feature>
<keyword evidence="2 3" id="KW-0175">Coiled coil</keyword>
<gene>
    <name evidence="5" type="ORF">RHSIM_Rhsim10G0072700</name>
</gene>
<dbReference type="PANTHER" id="PTHR32054">
    <property type="entry name" value="HEAVY CHAIN, PUTATIVE, EXPRESSED-RELATED-RELATED"/>
    <property type="match status" value="1"/>
</dbReference>
<feature type="compositionally biased region" description="Basic and acidic residues" evidence="4">
    <location>
        <begin position="628"/>
        <end position="644"/>
    </location>
</feature>
<comment type="similarity">
    <text evidence="1">Belongs to the WEB family.</text>
</comment>
<dbReference type="OrthoDB" id="685331at2759"/>
<dbReference type="Proteomes" id="UP000626092">
    <property type="component" value="Unassembled WGS sequence"/>
</dbReference>
<reference evidence="5" key="1">
    <citation type="submission" date="2019-11" db="EMBL/GenBank/DDBJ databases">
        <authorList>
            <person name="Liu Y."/>
            <person name="Hou J."/>
            <person name="Li T.-Q."/>
            <person name="Guan C.-H."/>
            <person name="Wu X."/>
            <person name="Wu H.-Z."/>
            <person name="Ling F."/>
            <person name="Zhang R."/>
            <person name="Shi X.-G."/>
            <person name="Ren J.-P."/>
            <person name="Chen E.-F."/>
            <person name="Sun J.-M."/>
        </authorList>
    </citation>
    <scope>NUCLEOTIDE SEQUENCE</scope>
    <source>
        <strain evidence="5">Adult_tree_wgs_1</strain>
        <tissue evidence="5">Leaves</tissue>
    </source>
</reference>
<dbReference type="AlphaFoldDB" id="A0A834GEG6"/>
<feature type="region of interest" description="Disordered" evidence="4">
    <location>
        <begin position="628"/>
        <end position="647"/>
    </location>
</feature>
<sequence length="718" mass="81830">MAYILGYGPGKGIKISTAEAADTSKFQLQIRANHPPLPLFYISHPWGVASSTCLRPKDQVQLPKEPIPTFRQQSQVRAWRPKFAVGMDRGELDSERRIERVKSTIDLFGERTIEGNSTLMKHQTGFSERSSSRTRELHMARRDIGRFNESRRSAESIKARAESELFVANNSVRDLASRIEEFNLKTEANMERGKEEWALDIRNVAQSAEVMRDLEYVKKEVSKLRLDMASVLDEKNRAEKETEASNSKISWYLTMAEALQKEIEKVNEEQVLVELAQIEALKEIEAIEAQRKEEADRFSSEMETTRKKMNEIIQEINSSKETELKLAATNFDVTVLQNELKLAYEMDRRVQRGESFRQREVSFREGKGLDSKLELQLVTEELETSKKELALIREDSFQIMASLDVIREELKHASQQVSQLKKKENKTDVIVQNLNSKLLRAKAKLEAVSAAEEKANTIVSNLSLTLEQLKMEAEAAKKERGLICEETTNIKAEVEKTEFETDSAEERLQAAMQELEAVKSSEATALEKLKTLSENTMRARASASKHSSTITISKFEYEYLTGRAAGTEEIADKKVAAAQAWTEAIKASEKEIVMKTEMNHRKVRELRVQEEQEAYETKKSLAAKRVVDGEARNRRESSAKKSEPENMSWLEGALPRKSMRENSSLTPVRRVKFRKSASPAFRHLAKSGSFKAKRRRKVIPNLAKLFTKKGMESDHCVL</sequence>
<evidence type="ECO:0000256" key="3">
    <source>
        <dbReference type="SAM" id="Coils"/>
    </source>
</evidence>
<evidence type="ECO:0000313" key="6">
    <source>
        <dbReference type="Proteomes" id="UP000626092"/>
    </source>
</evidence>
<proteinExistence type="inferred from homology"/>
<comment type="caution">
    <text evidence="5">The sequence shown here is derived from an EMBL/GenBank/DDBJ whole genome shotgun (WGS) entry which is preliminary data.</text>
</comment>
<evidence type="ECO:0008006" key="7">
    <source>
        <dbReference type="Google" id="ProtNLM"/>
    </source>
</evidence>
<dbReference type="GO" id="GO:0005829">
    <property type="term" value="C:cytosol"/>
    <property type="evidence" value="ECO:0007669"/>
    <property type="project" value="TreeGrafter"/>
</dbReference>
<accession>A0A834GEG6</accession>
<dbReference type="InterPro" id="IPR008545">
    <property type="entry name" value="Web"/>
</dbReference>
<dbReference type="PANTHER" id="PTHR32054:SF2">
    <property type="entry name" value="PROTEIN PLASTID MOVEMENT IMPAIRED 2"/>
    <property type="match status" value="1"/>
</dbReference>
<dbReference type="EMBL" id="WJXA01000010">
    <property type="protein sequence ID" value="KAF7130124.1"/>
    <property type="molecule type" value="Genomic_DNA"/>
</dbReference>
<evidence type="ECO:0000256" key="2">
    <source>
        <dbReference type="ARBA" id="ARBA00023054"/>
    </source>
</evidence>
<keyword evidence="6" id="KW-1185">Reference proteome</keyword>
<protein>
    <recommendedName>
        <fullName evidence="7">Protein PLASTID MOVEMENT IMPAIRED 2</fullName>
    </recommendedName>
</protein>
<dbReference type="GO" id="GO:0009904">
    <property type="term" value="P:chloroplast accumulation movement"/>
    <property type="evidence" value="ECO:0007669"/>
    <property type="project" value="TreeGrafter"/>
</dbReference>